<dbReference type="InterPro" id="IPR010432">
    <property type="entry name" value="RDD"/>
</dbReference>
<sequence>MEINPPTASLIKRYAALFYELLLLLALLFVADYLFISFTHNAHSPRIRTALQIYLLGITGMYFIWMWMRGQSLAMKTWHIRLVTVDNKPLSFPRAALRFVLAVCLIGISQLWALVDRDHQFLHDRLSGTRLIQSEKR</sequence>
<feature type="transmembrane region" description="Helical" evidence="6">
    <location>
        <begin position="50"/>
        <end position="68"/>
    </location>
</feature>
<feature type="domain" description="RDD" evidence="7">
    <location>
        <begin position="7"/>
        <end position="128"/>
    </location>
</feature>
<dbReference type="EMBL" id="CABR01000025">
    <property type="protein sequence ID" value="CBI09299.1"/>
    <property type="molecule type" value="Genomic_DNA"/>
</dbReference>
<protein>
    <submittedName>
        <fullName evidence="8">RDD</fullName>
    </submittedName>
</protein>
<comment type="subcellular location">
    <subcellularLocation>
        <location evidence="1">Cell membrane</location>
        <topology evidence="1">Multi-pass membrane protein</topology>
    </subcellularLocation>
</comment>
<dbReference type="InterPro" id="IPR051791">
    <property type="entry name" value="Pra-immunoreactive"/>
</dbReference>
<dbReference type="GO" id="GO:0005886">
    <property type="term" value="C:plasma membrane"/>
    <property type="evidence" value="ECO:0007669"/>
    <property type="project" value="UniProtKB-SubCell"/>
</dbReference>
<feature type="transmembrane region" description="Helical" evidence="6">
    <location>
        <begin position="16"/>
        <end position="38"/>
    </location>
</feature>
<gene>
    <name evidence="8" type="ORF">CARN7_0024</name>
</gene>
<evidence type="ECO:0000256" key="4">
    <source>
        <dbReference type="ARBA" id="ARBA00022989"/>
    </source>
</evidence>
<dbReference type="AlphaFoldDB" id="E6QPX8"/>
<proteinExistence type="predicted"/>
<name>E6QPX8_9ZZZZ</name>
<organism evidence="8">
    <name type="scientific">mine drainage metagenome</name>
    <dbReference type="NCBI Taxonomy" id="410659"/>
    <lineage>
        <taxon>unclassified sequences</taxon>
        <taxon>metagenomes</taxon>
        <taxon>ecological metagenomes</taxon>
    </lineage>
</organism>
<accession>E6QPX8</accession>
<evidence type="ECO:0000313" key="8">
    <source>
        <dbReference type="EMBL" id="CBI09299.1"/>
    </source>
</evidence>
<keyword evidence="3 6" id="KW-0812">Transmembrane</keyword>
<evidence type="ECO:0000256" key="3">
    <source>
        <dbReference type="ARBA" id="ARBA00022692"/>
    </source>
</evidence>
<evidence type="ECO:0000256" key="2">
    <source>
        <dbReference type="ARBA" id="ARBA00022475"/>
    </source>
</evidence>
<dbReference type="Pfam" id="PF06271">
    <property type="entry name" value="RDD"/>
    <property type="match status" value="1"/>
</dbReference>
<keyword evidence="4 6" id="KW-1133">Transmembrane helix</keyword>
<keyword evidence="5 6" id="KW-0472">Membrane</keyword>
<comment type="caution">
    <text evidence="8">The sequence shown here is derived from an EMBL/GenBank/DDBJ whole genome shotgun (WGS) entry which is preliminary data.</text>
</comment>
<feature type="transmembrane region" description="Helical" evidence="6">
    <location>
        <begin position="95"/>
        <end position="115"/>
    </location>
</feature>
<evidence type="ECO:0000256" key="5">
    <source>
        <dbReference type="ARBA" id="ARBA00023136"/>
    </source>
</evidence>
<evidence type="ECO:0000256" key="1">
    <source>
        <dbReference type="ARBA" id="ARBA00004651"/>
    </source>
</evidence>
<dbReference type="PANTHER" id="PTHR36115">
    <property type="entry name" value="PROLINE-RICH ANTIGEN HOMOLOG-RELATED"/>
    <property type="match status" value="1"/>
</dbReference>
<reference evidence="8" key="1">
    <citation type="submission" date="2009-10" db="EMBL/GenBank/DDBJ databases">
        <title>Diversity of trophic interactions inside an arsenic-rich microbial ecosystem.</title>
        <authorList>
            <person name="Bertin P.N."/>
            <person name="Heinrich-Salmeron A."/>
            <person name="Pelletier E."/>
            <person name="Goulhen-Chollet F."/>
            <person name="Arsene-Ploetze F."/>
            <person name="Gallien S."/>
            <person name="Calteau A."/>
            <person name="Vallenet D."/>
            <person name="Casiot C."/>
            <person name="Chane-Woon-Ming B."/>
            <person name="Giloteaux L."/>
            <person name="Barakat M."/>
            <person name="Bonnefoy V."/>
            <person name="Bruneel O."/>
            <person name="Chandler M."/>
            <person name="Cleiss J."/>
            <person name="Duran R."/>
            <person name="Elbaz-Poulichet F."/>
            <person name="Fonknechten N."/>
            <person name="Lauga B."/>
            <person name="Mornico D."/>
            <person name="Ortet P."/>
            <person name="Schaeffer C."/>
            <person name="Siguier P."/>
            <person name="Alexander Thil Smith A."/>
            <person name="Van Dorsselaer A."/>
            <person name="Weissenbach J."/>
            <person name="Medigue C."/>
            <person name="Le Paslier D."/>
        </authorList>
    </citation>
    <scope>NUCLEOTIDE SEQUENCE</scope>
</reference>
<evidence type="ECO:0000259" key="7">
    <source>
        <dbReference type="Pfam" id="PF06271"/>
    </source>
</evidence>
<dbReference type="PANTHER" id="PTHR36115:SF10">
    <property type="entry name" value="RDD DOMAIN-CONTAINING PROTEIN"/>
    <property type="match status" value="1"/>
</dbReference>
<keyword evidence="2" id="KW-1003">Cell membrane</keyword>
<evidence type="ECO:0000256" key="6">
    <source>
        <dbReference type="SAM" id="Phobius"/>
    </source>
</evidence>